<keyword evidence="1" id="KW-0597">Phosphoprotein</keyword>
<dbReference type="GO" id="GO:0005850">
    <property type="term" value="C:eukaryotic translation initiation factor 2 complex"/>
    <property type="evidence" value="ECO:0007669"/>
    <property type="project" value="TreeGrafter"/>
</dbReference>
<proteinExistence type="predicted"/>
<dbReference type="AlphaFoldDB" id="A0AAV7GVQ2"/>
<name>A0AAV7GVQ2_DENCH</name>
<protein>
    <submittedName>
        <fullName evidence="3">Uncharacterized protein</fullName>
    </submittedName>
</protein>
<evidence type="ECO:0000256" key="2">
    <source>
        <dbReference type="ARBA" id="ARBA00022917"/>
    </source>
</evidence>
<dbReference type="FunFam" id="1.10.150.190:FF:000003">
    <property type="entry name" value="Eukaryotic translation initiation factor 2 subunit alpha"/>
    <property type="match status" value="1"/>
</dbReference>
<sequence length="236" mass="26707">MVICVKCDKGYIDLNKLRVLEEDIHACEECYNKSKLVHSIVHHISKIIGVDIEYLYIHIDWRLYCKFSHTFEAFKLIILDPESVLELLVKEVKEIGSDGPKLMKVVPAMTEELKDAPDAMRKAEAVGNDDCLTKTKLVTPLLYVLTTKTLDNDKRRSGLNNIIKYFTKAIENEKGKLIVKEAPTAVSECTDKLLAKHMEKLKSTNEEVDGDADIKEEEDIGISEVDVKNFGIPNQA</sequence>
<dbReference type="PANTHER" id="PTHR10602:SF0">
    <property type="entry name" value="EUKARYOTIC TRANSLATION INITIATION FACTOR 2 SUBUNIT 1"/>
    <property type="match status" value="1"/>
</dbReference>
<dbReference type="InterPro" id="IPR024054">
    <property type="entry name" value="TIF2_asu_middle_sf"/>
</dbReference>
<dbReference type="Proteomes" id="UP000775213">
    <property type="component" value="Unassembled WGS sequence"/>
</dbReference>
<dbReference type="SUPFAM" id="SSF110993">
    <property type="entry name" value="eIF-2-alpha, C-terminal domain"/>
    <property type="match status" value="1"/>
</dbReference>
<dbReference type="PANTHER" id="PTHR10602">
    <property type="entry name" value="EUKARYOTIC TRANSLATION INITIATION FACTOR 2 SUBUNIT 1"/>
    <property type="match status" value="1"/>
</dbReference>
<dbReference type="EMBL" id="JAGFBR010000010">
    <property type="protein sequence ID" value="KAH0460557.1"/>
    <property type="molecule type" value="Genomic_DNA"/>
</dbReference>
<keyword evidence="4" id="KW-1185">Reference proteome</keyword>
<reference evidence="3 4" key="1">
    <citation type="journal article" date="2021" name="Hortic Res">
        <title>Chromosome-scale assembly of the Dendrobium chrysotoxum genome enhances the understanding of orchid evolution.</title>
        <authorList>
            <person name="Zhang Y."/>
            <person name="Zhang G.Q."/>
            <person name="Zhang D."/>
            <person name="Liu X.D."/>
            <person name="Xu X.Y."/>
            <person name="Sun W.H."/>
            <person name="Yu X."/>
            <person name="Zhu X."/>
            <person name="Wang Z.W."/>
            <person name="Zhao X."/>
            <person name="Zhong W.Y."/>
            <person name="Chen H."/>
            <person name="Yin W.L."/>
            <person name="Huang T."/>
            <person name="Niu S.C."/>
            <person name="Liu Z.J."/>
        </authorList>
    </citation>
    <scope>NUCLEOTIDE SEQUENCE [LARGE SCALE GENOMIC DNA]</scope>
    <source>
        <strain evidence="3">Lindl</strain>
    </source>
</reference>
<dbReference type="InterPro" id="IPR024055">
    <property type="entry name" value="TIF2_asu_C"/>
</dbReference>
<keyword evidence="2" id="KW-0648">Protein biosynthesis</keyword>
<dbReference type="InterPro" id="IPR011488">
    <property type="entry name" value="TIF_2_asu"/>
</dbReference>
<gene>
    <name evidence="3" type="ORF">IEQ34_011220</name>
</gene>
<evidence type="ECO:0000313" key="4">
    <source>
        <dbReference type="Proteomes" id="UP000775213"/>
    </source>
</evidence>
<dbReference type="GO" id="GO:0033290">
    <property type="term" value="C:eukaryotic 48S preinitiation complex"/>
    <property type="evidence" value="ECO:0007669"/>
    <property type="project" value="TreeGrafter"/>
</dbReference>
<dbReference type="Gene3D" id="1.10.150.190">
    <property type="entry name" value="Translation initiation factor 2, subunit 1, domain 2"/>
    <property type="match status" value="1"/>
</dbReference>
<dbReference type="GO" id="GO:0043022">
    <property type="term" value="F:ribosome binding"/>
    <property type="evidence" value="ECO:0007669"/>
    <property type="project" value="TreeGrafter"/>
</dbReference>
<accession>A0AAV7GVQ2</accession>
<dbReference type="GO" id="GO:0003743">
    <property type="term" value="F:translation initiation factor activity"/>
    <property type="evidence" value="ECO:0007669"/>
    <property type="project" value="InterPro"/>
</dbReference>
<organism evidence="3 4">
    <name type="scientific">Dendrobium chrysotoxum</name>
    <name type="common">Orchid</name>
    <dbReference type="NCBI Taxonomy" id="161865"/>
    <lineage>
        <taxon>Eukaryota</taxon>
        <taxon>Viridiplantae</taxon>
        <taxon>Streptophyta</taxon>
        <taxon>Embryophyta</taxon>
        <taxon>Tracheophyta</taxon>
        <taxon>Spermatophyta</taxon>
        <taxon>Magnoliopsida</taxon>
        <taxon>Liliopsida</taxon>
        <taxon>Asparagales</taxon>
        <taxon>Orchidaceae</taxon>
        <taxon>Epidendroideae</taxon>
        <taxon>Malaxideae</taxon>
        <taxon>Dendrobiinae</taxon>
        <taxon>Dendrobium</taxon>
    </lineage>
</organism>
<dbReference type="GO" id="GO:0003723">
    <property type="term" value="F:RNA binding"/>
    <property type="evidence" value="ECO:0007669"/>
    <property type="project" value="InterPro"/>
</dbReference>
<dbReference type="SUPFAM" id="SSF116742">
    <property type="entry name" value="eIF2alpha middle domain-like"/>
    <property type="match status" value="1"/>
</dbReference>
<dbReference type="Gene3D" id="3.30.70.1130">
    <property type="entry name" value="EIF_2_alpha"/>
    <property type="match status" value="1"/>
</dbReference>
<evidence type="ECO:0000313" key="3">
    <source>
        <dbReference type="EMBL" id="KAH0460557.1"/>
    </source>
</evidence>
<evidence type="ECO:0000256" key="1">
    <source>
        <dbReference type="ARBA" id="ARBA00022553"/>
    </source>
</evidence>
<comment type="caution">
    <text evidence="3">The sequence shown here is derived from an EMBL/GenBank/DDBJ whole genome shotgun (WGS) entry which is preliminary data.</text>
</comment>